<keyword evidence="3" id="KW-1133">Transmembrane helix</keyword>
<dbReference type="GO" id="GO:0008654">
    <property type="term" value="P:phospholipid biosynthetic process"/>
    <property type="evidence" value="ECO:0007669"/>
    <property type="project" value="InterPro"/>
</dbReference>
<evidence type="ECO:0000256" key="1">
    <source>
        <dbReference type="ARBA" id="ARBA00022679"/>
    </source>
</evidence>
<dbReference type="InterPro" id="IPR048254">
    <property type="entry name" value="CDP_ALCOHOL_P_TRANSF_CS"/>
</dbReference>
<evidence type="ECO:0000313" key="4">
    <source>
        <dbReference type="EMBL" id="SNB75779.1"/>
    </source>
</evidence>
<dbReference type="RefSeq" id="WP_088572466.1">
    <property type="nucleotide sequence ID" value="NZ_FYEK01000077.1"/>
</dbReference>
<dbReference type="GO" id="GO:0016020">
    <property type="term" value="C:membrane"/>
    <property type="evidence" value="ECO:0007669"/>
    <property type="project" value="InterPro"/>
</dbReference>
<proteinExistence type="inferred from homology"/>
<comment type="similarity">
    <text evidence="2">Belongs to the CDP-alcohol phosphatidyltransferase class-I family.</text>
</comment>
<dbReference type="Gene3D" id="1.20.120.1760">
    <property type="match status" value="1"/>
</dbReference>
<feature type="transmembrane region" description="Helical" evidence="3">
    <location>
        <begin position="112"/>
        <end position="132"/>
    </location>
</feature>
<accession>A0A212RSY5</accession>
<dbReference type="Proteomes" id="UP000197025">
    <property type="component" value="Unassembled WGS sequence"/>
</dbReference>
<keyword evidence="3" id="KW-0812">Transmembrane</keyword>
<gene>
    <name evidence="4" type="ORF">SAMN02746019_00020380</name>
</gene>
<protein>
    <submittedName>
        <fullName evidence="4">CDP-diacylglycerol--glycerol-3-phosphate 3-phosphatidyltransferase</fullName>
    </submittedName>
</protein>
<dbReference type="InterPro" id="IPR000462">
    <property type="entry name" value="CDP-OH_P_trans"/>
</dbReference>
<evidence type="ECO:0000256" key="3">
    <source>
        <dbReference type="SAM" id="Phobius"/>
    </source>
</evidence>
<organism evidence="4 5">
    <name type="scientific">Thermoflexus hugenholtzii JAD2</name>
    <dbReference type="NCBI Taxonomy" id="877466"/>
    <lineage>
        <taxon>Bacteria</taxon>
        <taxon>Bacillati</taxon>
        <taxon>Chloroflexota</taxon>
        <taxon>Thermoflexia</taxon>
        <taxon>Thermoflexales</taxon>
        <taxon>Thermoflexaceae</taxon>
        <taxon>Thermoflexus</taxon>
    </lineage>
</organism>
<keyword evidence="3" id="KW-0472">Membrane</keyword>
<keyword evidence="5" id="KW-1185">Reference proteome</keyword>
<dbReference type="GO" id="GO:0016780">
    <property type="term" value="F:phosphotransferase activity, for other substituted phosphate groups"/>
    <property type="evidence" value="ECO:0007669"/>
    <property type="project" value="InterPro"/>
</dbReference>
<dbReference type="PROSITE" id="PS00379">
    <property type="entry name" value="CDP_ALCOHOL_P_TRANSF"/>
    <property type="match status" value="1"/>
</dbReference>
<dbReference type="InParanoid" id="A0A212RSY5"/>
<name>A0A212RSY5_9CHLR</name>
<feature type="transmembrane region" description="Helical" evidence="3">
    <location>
        <begin position="30"/>
        <end position="50"/>
    </location>
</feature>
<reference evidence="5" key="1">
    <citation type="submission" date="2017-06" db="EMBL/GenBank/DDBJ databases">
        <authorList>
            <person name="Varghese N."/>
            <person name="Submissions S."/>
        </authorList>
    </citation>
    <scope>NUCLEOTIDE SEQUENCE [LARGE SCALE GENOMIC DNA]</scope>
    <source>
        <strain evidence="5">JAD2</strain>
    </source>
</reference>
<sequence>MAAERWRAWAEPILARLARGLDSLGIHPNAVTILGFLLSLGAGLLVGLGLRWGAAALWALSGLCDALDGSLARLSGKASPAGAFLDSTLDRYSDGAILLGIGAAWQRAGTPWGSWIAGFALLGALMVSYARARGEGLGLSLREGFFTRLERFFLILLALLTGWYGPLLLLFALLAHLAALQRAARALRMLHAHSPSERSP</sequence>
<feature type="transmembrane region" description="Helical" evidence="3">
    <location>
        <begin position="152"/>
        <end position="180"/>
    </location>
</feature>
<dbReference type="Pfam" id="PF01066">
    <property type="entry name" value="CDP-OH_P_transf"/>
    <property type="match status" value="1"/>
</dbReference>
<dbReference type="EMBL" id="FYEK01000077">
    <property type="protein sequence ID" value="SNB75779.1"/>
    <property type="molecule type" value="Genomic_DNA"/>
</dbReference>
<dbReference type="AlphaFoldDB" id="A0A212RSY5"/>
<keyword evidence="1 2" id="KW-0808">Transferase</keyword>
<evidence type="ECO:0000313" key="5">
    <source>
        <dbReference type="Proteomes" id="UP000197025"/>
    </source>
</evidence>
<dbReference type="OrthoDB" id="116551at2"/>
<evidence type="ECO:0000256" key="2">
    <source>
        <dbReference type="RuleBase" id="RU003750"/>
    </source>
</evidence>
<dbReference type="InterPro" id="IPR043130">
    <property type="entry name" value="CDP-OH_PTrfase_TM_dom"/>
</dbReference>